<organism evidence="2 3">
    <name type="scientific">Eumeta variegata</name>
    <name type="common">Bagworm moth</name>
    <name type="synonym">Eumeta japonica</name>
    <dbReference type="NCBI Taxonomy" id="151549"/>
    <lineage>
        <taxon>Eukaryota</taxon>
        <taxon>Metazoa</taxon>
        <taxon>Ecdysozoa</taxon>
        <taxon>Arthropoda</taxon>
        <taxon>Hexapoda</taxon>
        <taxon>Insecta</taxon>
        <taxon>Pterygota</taxon>
        <taxon>Neoptera</taxon>
        <taxon>Endopterygota</taxon>
        <taxon>Lepidoptera</taxon>
        <taxon>Glossata</taxon>
        <taxon>Ditrysia</taxon>
        <taxon>Tineoidea</taxon>
        <taxon>Psychidae</taxon>
        <taxon>Oiketicinae</taxon>
        <taxon>Eumeta</taxon>
    </lineage>
</organism>
<evidence type="ECO:0000256" key="1">
    <source>
        <dbReference type="SAM" id="MobiDB-lite"/>
    </source>
</evidence>
<evidence type="ECO:0000313" key="3">
    <source>
        <dbReference type="Proteomes" id="UP000299102"/>
    </source>
</evidence>
<feature type="region of interest" description="Disordered" evidence="1">
    <location>
        <begin position="62"/>
        <end position="94"/>
    </location>
</feature>
<sequence>MGSGHDRLSDASHAPVSYKNGITTFFMTVNERAGNRKVDDHRRPWTSATLKNRSPLTCSAYYRLPGNKHENGPRQSERRPPEPPATIRRRRRRRVLRKTRAKTWMWVFPNMAHWNIGFPRGDNNHFIRGKHRLGMFKVFPFLNRRHTTLSMRNEFVLMRILILATISHKFSSRSVTRANGGQAVNQNFRQSKPLSILKEDDDVEPQQVFIEPPDLAVLSDEDSADEDQGGFINNLTGRQLGANVNEPQLGPSGNQTSSNRGAGYLNAEVGVVYRSSIDYILPPSEANIGAGDSVLPAKRARAQSRGRPPRREGIQLFYPGTPGCPPHLPPPPSVLATADGNNSPLCIC</sequence>
<name>A0A4C1U9B4_EUMVA</name>
<protein>
    <submittedName>
        <fullName evidence="2">Uncharacterized protein</fullName>
    </submittedName>
</protein>
<dbReference type="OrthoDB" id="8197645at2759"/>
<keyword evidence="3" id="KW-1185">Reference proteome</keyword>
<gene>
    <name evidence="2" type="ORF">EVAR_95351_1</name>
</gene>
<comment type="caution">
    <text evidence="2">The sequence shown here is derived from an EMBL/GenBank/DDBJ whole genome shotgun (WGS) entry which is preliminary data.</text>
</comment>
<dbReference type="EMBL" id="BGZK01000145">
    <property type="protein sequence ID" value="GBP22951.1"/>
    <property type="molecule type" value="Genomic_DNA"/>
</dbReference>
<evidence type="ECO:0000313" key="2">
    <source>
        <dbReference type="EMBL" id="GBP22951.1"/>
    </source>
</evidence>
<proteinExistence type="predicted"/>
<dbReference type="Proteomes" id="UP000299102">
    <property type="component" value="Unassembled WGS sequence"/>
</dbReference>
<accession>A0A4C1U9B4</accession>
<dbReference type="AlphaFoldDB" id="A0A4C1U9B4"/>
<feature type="compositionally biased region" description="Basic and acidic residues" evidence="1">
    <location>
        <begin position="67"/>
        <end position="81"/>
    </location>
</feature>
<reference evidence="2 3" key="1">
    <citation type="journal article" date="2019" name="Commun. Biol.">
        <title>The bagworm genome reveals a unique fibroin gene that provides high tensile strength.</title>
        <authorList>
            <person name="Kono N."/>
            <person name="Nakamura H."/>
            <person name="Ohtoshi R."/>
            <person name="Tomita M."/>
            <person name="Numata K."/>
            <person name="Arakawa K."/>
        </authorList>
    </citation>
    <scope>NUCLEOTIDE SEQUENCE [LARGE SCALE GENOMIC DNA]</scope>
</reference>